<dbReference type="GO" id="GO:0003677">
    <property type="term" value="F:DNA binding"/>
    <property type="evidence" value="ECO:0007669"/>
    <property type="project" value="UniProtKB-UniRule"/>
</dbReference>
<feature type="DNA-binding region" description="OmpR/PhoB-type" evidence="5">
    <location>
        <begin position="1"/>
        <end position="104"/>
    </location>
</feature>
<dbReference type="SUPFAM" id="SSF52540">
    <property type="entry name" value="P-loop containing nucleoside triphosphate hydrolases"/>
    <property type="match status" value="1"/>
</dbReference>
<feature type="region of interest" description="Disordered" evidence="6">
    <location>
        <begin position="257"/>
        <end position="280"/>
    </location>
</feature>
<dbReference type="STRING" id="211114.SAMN04489726_3495"/>
<dbReference type="Pfam" id="PF13191">
    <property type="entry name" value="AAA_16"/>
    <property type="match status" value="1"/>
</dbReference>
<evidence type="ECO:0000259" key="7">
    <source>
        <dbReference type="PROSITE" id="PS51755"/>
    </source>
</evidence>
<evidence type="ECO:0000256" key="5">
    <source>
        <dbReference type="PROSITE-ProRule" id="PRU01091"/>
    </source>
</evidence>
<dbReference type="PANTHER" id="PTHR35807">
    <property type="entry name" value="TRANSCRIPTIONAL REGULATOR REDD-RELATED"/>
    <property type="match status" value="1"/>
</dbReference>
<dbReference type="eggNOG" id="COG3629">
    <property type="taxonomic scope" value="Bacteria"/>
</dbReference>
<dbReference type="InterPro" id="IPR011990">
    <property type="entry name" value="TPR-like_helical_dom_sf"/>
</dbReference>
<name>A0A1G9WBA6_ALLAB</name>
<evidence type="ECO:0000256" key="4">
    <source>
        <dbReference type="ARBA" id="ARBA00023163"/>
    </source>
</evidence>
<dbReference type="InterPro" id="IPR016032">
    <property type="entry name" value="Sig_transdc_resp-reg_C-effctor"/>
</dbReference>
<organism evidence="8 9">
    <name type="scientific">Allokutzneria albata</name>
    <name type="common">Kibdelosporangium albatum</name>
    <dbReference type="NCBI Taxonomy" id="211114"/>
    <lineage>
        <taxon>Bacteria</taxon>
        <taxon>Bacillati</taxon>
        <taxon>Actinomycetota</taxon>
        <taxon>Actinomycetes</taxon>
        <taxon>Pseudonocardiales</taxon>
        <taxon>Pseudonocardiaceae</taxon>
        <taxon>Allokutzneria</taxon>
    </lineage>
</organism>
<evidence type="ECO:0000256" key="2">
    <source>
        <dbReference type="ARBA" id="ARBA00023015"/>
    </source>
</evidence>
<dbReference type="SMART" id="SM00862">
    <property type="entry name" value="Trans_reg_C"/>
    <property type="match status" value="1"/>
</dbReference>
<dbReference type="PANTHER" id="PTHR35807:SF1">
    <property type="entry name" value="TRANSCRIPTIONAL REGULATOR REDD"/>
    <property type="match status" value="1"/>
</dbReference>
<dbReference type="InterPro" id="IPR001867">
    <property type="entry name" value="OmpR/PhoB-type_DNA-bd"/>
</dbReference>
<reference evidence="8 9" key="1">
    <citation type="submission" date="2016-10" db="EMBL/GenBank/DDBJ databases">
        <authorList>
            <person name="de Groot N.N."/>
        </authorList>
    </citation>
    <scope>NUCLEOTIDE SEQUENCE [LARGE SCALE GENOMIC DNA]</scope>
    <source>
        <strain evidence="8 9">DSM 44149</strain>
    </source>
</reference>
<dbReference type="Gene3D" id="1.10.10.10">
    <property type="entry name" value="Winged helix-like DNA-binding domain superfamily/Winged helix DNA-binding domain"/>
    <property type="match status" value="1"/>
</dbReference>
<dbReference type="EMBL" id="LT629701">
    <property type="protein sequence ID" value="SDM81597.1"/>
    <property type="molecule type" value="Genomic_DNA"/>
</dbReference>
<dbReference type="Proteomes" id="UP000183376">
    <property type="component" value="Chromosome I"/>
</dbReference>
<evidence type="ECO:0000313" key="8">
    <source>
        <dbReference type="EMBL" id="SDM81597.1"/>
    </source>
</evidence>
<dbReference type="InterPro" id="IPR041664">
    <property type="entry name" value="AAA_16"/>
</dbReference>
<proteinExistence type="inferred from homology"/>
<dbReference type="Gene3D" id="1.25.40.10">
    <property type="entry name" value="Tetratricopeptide repeat domain"/>
    <property type="match status" value="1"/>
</dbReference>
<dbReference type="GO" id="GO:0000160">
    <property type="term" value="P:phosphorelay signal transduction system"/>
    <property type="evidence" value="ECO:0007669"/>
    <property type="project" value="InterPro"/>
</dbReference>
<feature type="compositionally biased region" description="Basic and acidic residues" evidence="6">
    <location>
        <begin position="691"/>
        <end position="700"/>
    </location>
</feature>
<evidence type="ECO:0000256" key="1">
    <source>
        <dbReference type="ARBA" id="ARBA00005820"/>
    </source>
</evidence>
<keyword evidence="4" id="KW-0804">Transcription</keyword>
<dbReference type="InterPro" id="IPR051677">
    <property type="entry name" value="AfsR-DnrI-RedD_regulator"/>
</dbReference>
<dbReference type="SMART" id="SM01043">
    <property type="entry name" value="BTAD"/>
    <property type="match status" value="1"/>
</dbReference>
<keyword evidence="9" id="KW-1185">Reference proteome</keyword>
<evidence type="ECO:0000256" key="6">
    <source>
        <dbReference type="SAM" id="MobiDB-lite"/>
    </source>
</evidence>
<keyword evidence="2" id="KW-0805">Transcription regulation</keyword>
<evidence type="ECO:0000256" key="3">
    <source>
        <dbReference type="ARBA" id="ARBA00023125"/>
    </source>
</evidence>
<dbReference type="InterPro" id="IPR027417">
    <property type="entry name" value="P-loop_NTPase"/>
</dbReference>
<keyword evidence="3 5" id="KW-0238">DNA-binding</keyword>
<dbReference type="SUPFAM" id="SSF48452">
    <property type="entry name" value="TPR-like"/>
    <property type="match status" value="1"/>
</dbReference>
<protein>
    <submittedName>
        <fullName evidence="8">DNA-binding transcriptional activator of the SARP family</fullName>
    </submittedName>
</protein>
<feature type="domain" description="OmpR/PhoB-type" evidence="7">
    <location>
        <begin position="1"/>
        <end position="104"/>
    </location>
</feature>
<accession>A0A1G9WBA6</accession>
<gene>
    <name evidence="8" type="ORF">SAMN04489726_3495</name>
</gene>
<evidence type="ECO:0000313" key="9">
    <source>
        <dbReference type="Proteomes" id="UP000183376"/>
    </source>
</evidence>
<dbReference type="PROSITE" id="PS51755">
    <property type="entry name" value="OMPR_PHOB"/>
    <property type="match status" value="1"/>
</dbReference>
<dbReference type="GO" id="GO:0006355">
    <property type="term" value="P:regulation of DNA-templated transcription"/>
    <property type="evidence" value="ECO:0007669"/>
    <property type="project" value="InterPro"/>
</dbReference>
<dbReference type="InterPro" id="IPR036388">
    <property type="entry name" value="WH-like_DNA-bd_sf"/>
</dbReference>
<feature type="region of interest" description="Disordered" evidence="6">
    <location>
        <begin position="688"/>
        <end position="756"/>
    </location>
</feature>
<dbReference type="SUPFAM" id="SSF46894">
    <property type="entry name" value="C-terminal effector domain of the bipartite response regulators"/>
    <property type="match status" value="1"/>
</dbReference>
<dbReference type="AlphaFoldDB" id="A0A1G9WBA6"/>
<dbReference type="Pfam" id="PF03704">
    <property type="entry name" value="BTAD"/>
    <property type="match status" value="1"/>
</dbReference>
<feature type="compositionally biased region" description="Basic residues" evidence="6">
    <location>
        <begin position="724"/>
        <end position="739"/>
    </location>
</feature>
<comment type="similarity">
    <text evidence="1">Belongs to the AfsR/DnrI/RedD regulatory family.</text>
</comment>
<dbReference type="Pfam" id="PF00486">
    <property type="entry name" value="Trans_reg_C"/>
    <property type="match status" value="1"/>
</dbReference>
<sequence>MTDSTAALTINLLGRPQAWHGDTELDLGAARRRAVFTVLAMRAGCPVRREDLVSAVWGTSVPASANTSLYAYISGLRQVLEPQRDRWAGSRLLVTASGGYCLRVPKDSLDVHRFHSLREEARRRRSEGDATGELLTLEKALALWRGEALAGVPGPFAEAQRAHLDELRLATLERRAAVKIDLGGHEDLVGELTGLAHQHPLREELHRLLMVALCRGGRQAEALDVFRRARAVLVEQAGSEPGHVLRELHERILASAGDPGRCCPPKTPPARREPMVSPAPPRARAFIGREAELDLLRDAVAGLKAGRGGCVWFDGEPGVGKSALLAEALSGVTAAGCGLFWGTGDELTRTVPMNALRCLGGDPVATTMELCSRAPVVLVLDDMQWVDEESVLAWRHLHRLTQRLPLLLVVAARPTRDRRDIELLREQVGTRTLNPLDEAETRELVTVLAPDSALAEPVARLAGGNPFYIRAAVSEALESGWNPDDAPPVRLMTAVREHLRFLLPHTSRVLSSAAFLGDDCTVAEISAASGTPVPSLLESIEDALATGVLAEQEDRLTFPHPIVRRVLYCGMPSALRVVVHQQLAQALAATAAPPERVAAQLAAGPVPVDDWARDWLAEHGCELDPRLVASLLGEEVLDGDAPGGCPGSAACPAGRGRGPARPAAAARRVRGARRQLGTHRLLLRADRRRLGRDGPGERARQPAHLHLRTSTRTGPGRPAGVQRLRLRAPTRRRVRRGLVRSRAGPGTDADLRRAVA</sequence>
<dbReference type="CDD" id="cd15831">
    <property type="entry name" value="BTAD"/>
    <property type="match status" value="1"/>
</dbReference>
<dbReference type="InterPro" id="IPR005158">
    <property type="entry name" value="BTAD"/>
</dbReference>